<proteinExistence type="inferred from homology"/>
<comment type="subcellular location">
    <subcellularLocation>
        <location evidence="1">Cell outer membrane</location>
    </subcellularLocation>
</comment>
<keyword evidence="9" id="KW-0732">Signal</keyword>
<dbReference type="InterPro" id="IPR051906">
    <property type="entry name" value="TolC-like"/>
</dbReference>
<evidence type="ECO:0000256" key="4">
    <source>
        <dbReference type="ARBA" id="ARBA00022452"/>
    </source>
</evidence>
<comment type="caution">
    <text evidence="10">The sequence shown here is derived from an EMBL/GenBank/DDBJ whole genome shotgun (WGS) entry which is preliminary data.</text>
</comment>
<keyword evidence="4" id="KW-1134">Transmembrane beta strand</keyword>
<feature type="chain" id="PRO_5045445448" evidence="9">
    <location>
        <begin position="30"/>
        <end position="503"/>
    </location>
</feature>
<evidence type="ECO:0000256" key="1">
    <source>
        <dbReference type="ARBA" id="ARBA00004442"/>
    </source>
</evidence>
<accession>A0ABS9KG82</accession>
<keyword evidence="5" id="KW-0812">Transmembrane</keyword>
<dbReference type="Gene3D" id="1.20.1600.10">
    <property type="entry name" value="Outer membrane efflux proteins (OEP)"/>
    <property type="match status" value="1"/>
</dbReference>
<evidence type="ECO:0000256" key="3">
    <source>
        <dbReference type="ARBA" id="ARBA00022448"/>
    </source>
</evidence>
<evidence type="ECO:0000256" key="9">
    <source>
        <dbReference type="SAM" id="SignalP"/>
    </source>
</evidence>
<name>A0ABS9KG82_9BACT</name>
<evidence type="ECO:0000256" key="8">
    <source>
        <dbReference type="SAM" id="Coils"/>
    </source>
</evidence>
<evidence type="ECO:0000313" key="11">
    <source>
        <dbReference type="Proteomes" id="UP001165366"/>
    </source>
</evidence>
<evidence type="ECO:0000256" key="5">
    <source>
        <dbReference type="ARBA" id="ARBA00022692"/>
    </source>
</evidence>
<sequence length="503" mass="56655">MNHRFFYPLKLCGILILIIGFPLSSPAEAQPARQVDDTLSQTLNLKQAIQIALANNTQMKRALLSIRDADEQVRIAWSNVMPDIAASANYTRNLEVPVNFIPAVIFNPDADQDELVPVAFGTDNNWQGGFSVSQTIFSGQAFVGISSSEVYKAAQSESLRATSQGIVTQTRVTYHQVLIAKEQVKLIQAQIQRIRETLEDTRIRFEEGFVDDYAVLQLEVQLGNLKPQLTTAQFAIDTAKRELLDILGLPLHLPIDVEGNLSNLNIYSSSAESPENRSLKKIDKSVPIQLEKDSLIINQAFDLRGDLRVLDVQQQLQDRQLKAQQSQYLPSLSANYNLQWTASQPGTPQFFGTEDQRARSQTIMLNLQIPIFQGFSRDANIQRTKIQLKDLELQENQTRRTAQKEILSAQQSIEQAFETLEAQKKVLEQARRGYERAEARYQNGVGTQQELTDADLQLRQAENSYAQTVFSYLNAKAQYDQALGLVPFVGQQVNDIQNKIELN</sequence>
<evidence type="ECO:0000256" key="2">
    <source>
        <dbReference type="ARBA" id="ARBA00007613"/>
    </source>
</evidence>
<dbReference type="PANTHER" id="PTHR30026:SF20">
    <property type="entry name" value="OUTER MEMBRANE PROTEIN TOLC"/>
    <property type="match status" value="1"/>
</dbReference>
<keyword evidence="6" id="KW-0472">Membrane</keyword>
<dbReference type="Proteomes" id="UP001165366">
    <property type="component" value="Unassembled WGS sequence"/>
</dbReference>
<keyword evidence="3" id="KW-0813">Transport</keyword>
<dbReference type="Pfam" id="PF02321">
    <property type="entry name" value="OEP"/>
    <property type="match status" value="2"/>
</dbReference>
<protein>
    <submittedName>
        <fullName evidence="10">TolC family protein</fullName>
    </submittedName>
</protein>
<keyword evidence="11" id="KW-1185">Reference proteome</keyword>
<keyword evidence="7" id="KW-0998">Cell outer membrane</keyword>
<reference evidence="10" key="1">
    <citation type="submission" date="2022-01" db="EMBL/GenBank/DDBJ databases">
        <authorList>
            <person name="Wang Y."/>
        </authorList>
    </citation>
    <scope>NUCLEOTIDE SEQUENCE</scope>
    <source>
        <strain evidence="10">WB101</strain>
    </source>
</reference>
<dbReference type="InterPro" id="IPR003423">
    <property type="entry name" value="OMP_efflux"/>
</dbReference>
<feature type="coiled-coil region" evidence="8">
    <location>
        <begin position="381"/>
        <end position="440"/>
    </location>
</feature>
<evidence type="ECO:0000256" key="7">
    <source>
        <dbReference type="ARBA" id="ARBA00023237"/>
    </source>
</evidence>
<feature type="signal peptide" evidence="9">
    <location>
        <begin position="1"/>
        <end position="29"/>
    </location>
</feature>
<dbReference type="SUPFAM" id="SSF56954">
    <property type="entry name" value="Outer membrane efflux proteins (OEP)"/>
    <property type="match status" value="1"/>
</dbReference>
<gene>
    <name evidence="10" type="ORF">L6773_14840</name>
</gene>
<organism evidence="10 11">
    <name type="scientific">Rhodohalobacter sulfatireducens</name>
    <dbReference type="NCBI Taxonomy" id="2911366"/>
    <lineage>
        <taxon>Bacteria</taxon>
        <taxon>Pseudomonadati</taxon>
        <taxon>Balneolota</taxon>
        <taxon>Balneolia</taxon>
        <taxon>Balneolales</taxon>
        <taxon>Balneolaceae</taxon>
        <taxon>Rhodohalobacter</taxon>
    </lineage>
</organism>
<reference evidence="10" key="2">
    <citation type="submission" date="2024-05" db="EMBL/GenBank/DDBJ databases">
        <title>Rhodohalobacter halophilus gen. nov., sp. nov., a moderately halophilic member of the family Balneolaceae.</title>
        <authorList>
            <person name="Xia J."/>
        </authorList>
    </citation>
    <scope>NUCLEOTIDE SEQUENCE</scope>
    <source>
        <strain evidence="10">WB101</strain>
    </source>
</reference>
<evidence type="ECO:0000313" key="10">
    <source>
        <dbReference type="EMBL" id="MCG2589855.1"/>
    </source>
</evidence>
<dbReference type="EMBL" id="JAKLWS010000022">
    <property type="protein sequence ID" value="MCG2589855.1"/>
    <property type="molecule type" value="Genomic_DNA"/>
</dbReference>
<dbReference type="PANTHER" id="PTHR30026">
    <property type="entry name" value="OUTER MEMBRANE PROTEIN TOLC"/>
    <property type="match status" value="1"/>
</dbReference>
<keyword evidence="8" id="KW-0175">Coiled coil</keyword>
<comment type="similarity">
    <text evidence="2">Belongs to the outer membrane factor (OMF) (TC 1.B.17) family.</text>
</comment>
<evidence type="ECO:0000256" key="6">
    <source>
        <dbReference type="ARBA" id="ARBA00023136"/>
    </source>
</evidence>